<keyword evidence="3" id="KW-1185">Reference proteome</keyword>
<organism evidence="2 3">
    <name type="scientific">Hymenobacter persicinus</name>
    <dbReference type="NCBI Taxonomy" id="2025506"/>
    <lineage>
        <taxon>Bacteria</taxon>
        <taxon>Pseudomonadati</taxon>
        <taxon>Bacteroidota</taxon>
        <taxon>Cytophagia</taxon>
        <taxon>Cytophagales</taxon>
        <taxon>Hymenobacteraceae</taxon>
        <taxon>Hymenobacter</taxon>
    </lineage>
</organism>
<feature type="signal peptide" evidence="1">
    <location>
        <begin position="1"/>
        <end position="21"/>
    </location>
</feature>
<evidence type="ECO:0000313" key="3">
    <source>
        <dbReference type="Proteomes" id="UP000294155"/>
    </source>
</evidence>
<dbReference type="Proteomes" id="UP000294155">
    <property type="component" value="Unassembled WGS sequence"/>
</dbReference>
<evidence type="ECO:0008006" key="4">
    <source>
        <dbReference type="Google" id="ProtNLM"/>
    </source>
</evidence>
<feature type="chain" id="PRO_5020407039" description="Aromatic hydrocarbon degradation protein" evidence="1">
    <location>
        <begin position="22"/>
        <end position="520"/>
    </location>
</feature>
<evidence type="ECO:0000256" key="1">
    <source>
        <dbReference type="SAM" id="SignalP"/>
    </source>
</evidence>
<reference evidence="2 3" key="1">
    <citation type="submission" date="2019-02" db="EMBL/GenBank/DDBJ databases">
        <title>Bacterial novel species isolated from soil.</title>
        <authorList>
            <person name="Jung H.-Y."/>
        </authorList>
    </citation>
    <scope>NUCLEOTIDE SEQUENCE [LARGE SCALE GENOMIC DNA]</scope>
    <source>
        <strain evidence="2 3">1-3-3-3</strain>
    </source>
</reference>
<name>A0A4Q5LA02_9BACT</name>
<proteinExistence type="predicted"/>
<dbReference type="OrthoDB" id="9765571at2"/>
<keyword evidence="1" id="KW-0732">Signal</keyword>
<sequence>MKNVKYWLGLALTGLASHAFAQNETDALRYSRLQFGGPARTLGIGGANVALGADLGNLNSNPAGLGMFQRSEFSFTPGLGLGQTEAQPVGSGSRLTDNRNSFHIGSFGAVFTNRLADDDNSSDWRSGSFGVGFSRLNDFNTQYRYTNTVSEDRSFFERLRNPNLVGGTIDGIGGTYDDIANQYNKNDYYSLDGLAYGALLTGFYQKKKDKTQDSLSTIRRTGPILQNETVLSTGSQNQFDFAYGASYRNKLYVGASLGITTVRYNETRTFEEQEANDPTNTTPFLSLVRRDNLETRGSGFNLKVGAIYRFNDALRVGGSIQTPTFMRLTDNYSTSLDTRFTAAPQPGTPLSASVKLTPGEYTYSLTTPFRASGGAAVTIGKHGFLTGDVEYVNYNQARLGSDEETNNTYTFDVENNNVKALYGSAMNLRFGGEARLDIFRVRAGYARYGDPYKTNDFDRTQQYFTGGLGLRQGNFFIDVAGVYGLEKRYSQSYYLAKNAAPVISVDGSRFTTSVTVGTTF</sequence>
<protein>
    <recommendedName>
        <fullName evidence="4">Aromatic hydrocarbon degradation protein</fullName>
    </recommendedName>
</protein>
<evidence type="ECO:0000313" key="2">
    <source>
        <dbReference type="EMBL" id="RYU78412.1"/>
    </source>
</evidence>
<dbReference type="RefSeq" id="WP_129921790.1">
    <property type="nucleotide sequence ID" value="NZ_SEWE01000030.1"/>
</dbReference>
<dbReference type="SUPFAM" id="SSF56935">
    <property type="entry name" value="Porins"/>
    <property type="match status" value="1"/>
</dbReference>
<dbReference type="AlphaFoldDB" id="A0A4Q5LA02"/>
<gene>
    <name evidence="2" type="ORF">EWM57_14045</name>
</gene>
<accession>A0A4Q5LA02</accession>
<comment type="caution">
    <text evidence="2">The sequence shown here is derived from an EMBL/GenBank/DDBJ whole genome shotgun (WGS) entry which is preliminary data.</text>
</comment>
<dbReference type="Gene3D" id="2.40.160.60">
    <property type="entry name" value="Outer membrane protein transport protein (OMPP1/FadL/TodX)"/>
    <property type="match status" value="1"/>
</dbReference>
<dbReference type="EMBL" id="SEWE01000030">
    <property type="protein sequence ID" value="RYU78412.1"/>
    <property type="molecule type" value="Genomic_DNA"/>
</dbReference>